<reference evidence="5" key="1">
    <citation type="submission" date="2020-05" db="EMBL/GenBank/DDBJ databases">
        <title>Phylogenomic resolution of chytrid fungi.</title>
        <authorList>
            <person name="Stajich J.E."/>
            <person name="Amses K."/>
            <person name="Simmons R."/>
            <person name="Seto K."/>
            <person name="Myers J."/>
            <person name="Bonds A."/>
            <person name="Quandt C.A."/>
            <person name="Barry K."/>
            <person name="Liu P."/>
            <person name="Grigoriev I."/>
            <person name="Longcore J.E."/>
            <person name="James T.Y."/>
        </authorList>
    </citation>
    <scope>NUCLEOTIDE SEQUENCE</scope>
    <source>
        <strain evidence="5">PLAUS21</strain>
    </source>
</reference>
<dbReference type="SUPFAM" id="SSF54928">
    <property type="entry name" value="RNA-binding domain, RBD"/>
    <property type="match status" value="1"/>
</dbReference>
<dbReference type="InterPro" id="IPR052462">
    <property type="entry name" value="SLIRP/GR-RBP-like"/>
</dbReference>
<organism evidence="5 7">
    <name type="scientific">Boothiomyces macroporosus</name>
    <dbReference type="NCBI Taxonomy" id="261099"/>
    <lineage>
        <taxon>Eukaryota</taxon>
        <taxon>Fungi</taxon>
        <taxon>Fungi incertae sedis</taxon>
        <taxon>Chytridiomycota</taxon>
        <taxon>Chytridiomycota incertae sedis</taxon>
        <taxon>Chytridiomycetes</taxon>
        <taxon>Rhizophydiales</taxon>
        <taxon>Terramycetaceae</taxon>
        <taxon>Boothiomyces</taxon>
    </lineage>
</organism>
<sequence length="233" mass="28097">MEEDISPQRGSPERREFRDRSLSPRRQSPERRDAGAEEASTQTNLFITGLTNRIRENDLIELFSKYGKVEKCHIMRDPHTGDSRGFGFINYTTVAEADAALALDGYEFMEKTLIVQKAKRARARTPTPGQYRGPIKERRPDFDRRGYGRYDPYDRRDYDRRPPYDRYDQRGYDRGPRRDYDRRDYDRYDRGYDRPPPRRYEDREMDRGYDRRPPPSGDNFDRRPPPYERERRF</sequence>
<evidence type="ECO:0000313" key="5">
    <source>
        <dbReference type="EMBL" id="KAJ3259179.1"/>
    </source>
</evidence>
<feature type="compositionally biased region" description="Basic and acidic residues" evidence="3">
    <location>
        <begin position="134"/>
        <end position="233"/>
    </location>
</feature>
<dbReference type="Proteomes" id="UP001210925">
    <property type="component" value="Unassembled WGS sequence"/>
</dbReference>
<dbReference type="InterPro" id="IPR035979">
    <property type="entry name" value="RBD_domain_sf"/>
</dbReference>
<evidence type="ECO:0000256" key="1">
    <source>
        <dbReference type="ARBA" id="ARBA00022884"/>
    </source>
</evidence>
<dbReference type="Gene3D" id="3.30.70.330">
    <property type="match status" value="1"/>
</dbReference>
<evidence type="ECO:0000256" key="3">
    <source>
        <dbReference type="SAM" id="MobiDB-lite"/>
    </source>
</evidence>
<comment type="caution">
    <text evidence="5">The sequence shown here is derived from an EMBL/GenBank/DDBJ whole genome shotgun (WGS) entry which is preliminary data.</text>
</comment>
<gene>
    <name evidence="5" type="ORF">HK103_002826</name>
    <name evidence="6" type="ORF">HK103_002846</name>
</gene>
<dbReference type="SMART" id="SM00360">
    <property type="entry name" value="RRM"/>
    <property type="match status" value="1"/>
</dbReference>
<dbReference type="EMBL" id="JADGKB010000020">
    <property type="protein sequence ID" value="KAJ3259199.1"/>
    <property type="molecule type" value="Genomic_DNA"/>
</dbReference>
<dbReference type="AlphaFoldDB" id="A0AAD5ULP3"/>
<dbReference type="GO" id="GO:0003723">
    <property type="term" value="F:RNA binding"/>
    <property type="evidence" value="ECO:0007669"/>
    <property type="project" value="UniProtKB-UniRule"/>
</dbReference>
<dbReference type="Pfam" id="PF00076">
    <property type="entry name" value="RRM_1"/>
    <property type="match status" value="1"/>
</dbReference>
<evidence type="ECO:0000313" key="6">
    <source>
        <dbReference type="EMBL" id="KAJ3259199.1"/>
    </source>
</evidence>
<feature type="region of interest" description="Disordered" evidence="3">
    <location>
        <begin position="118"/>
        <end position="233"/>
    </location>
</feature>
<dbReference type="InterPro" id="IPR012677">
    <property type="entry name" value="Nucleotide-bd_a/b_plait_sf"/>
</dbReference>
<name>A0AAD5ULP3_9FUNG</name>
<dbReference type="EMBL" id="JADGKB010000020">
    <property type="protein sequence ID" value="KAJ3259179.1"/>
    <property type="molecule type" value="Genomic_DNA"/>
</dbReference>
<dbReference type="PROSITE" id="PS50102">
    <property type="entry name" value="RRM"/>
    <property type="match status" value="1"/>
</dbReference>
<dbReference type="InterPro" id="IPR000504">
    <property type="entry name" value="RRM_dom"/>
</dbReference>
<accession>A0AAD5ULP3</accession>
<keyword evidence="7" id="KW-1185">Reference proteome</keyword>
<evidence type="ECO:0000256" key="2">
    <source>
        <dbReference type="PROSITE-ProRule" id="PRU00176"/>
    </source>
</evidence>
<dbReference type="CDD" id="cd00590">
    <property type="entry name" value="RRM_SF"/>
    <property type="match status" value="1"/>
</dbReference>
<keyword evidence="1 2" id="KW-0694">RNA-binding</keyword>
<protein>
    <recommendedName>
        <fullName evidence="4">RRM domain-containing protein</fullName>
    </recommendedName>
</protein>
<feature type="domain" description="RRM" evidence="4">
    <location>
        <begin position="43"/>
        <end position="120"/>
    </location>
</feature>
<dbReference type="PANTHER" id="PTHR48027">
    <property type="entry name" value="HETEROGENEOUS NUCLEAR RIBONUCLEOPROTEIN 87F-RELATED"/>
    <property type="match status" value="1"/>
</dbReference>
<evidence type="ECO:0000313" key="7">
    <source>
        <dbReference type="Proteomes" id="UP001210925"/>
    </source>
</evidence>
<feature type="compositionally biased region" description="Basic and acidic residues" evidence="3">
    <location>
        <begin position="11"/>
        <end position="35"/>
    </location>
</feature>
<proteinExistence type="predicted"/>
<evidence type="ECO:0000259" key="4">
    <source>
        <dbReference type="PROSITE" id="PS50102"/>
    </source>
</evidence>
<feature type="region of interest" description="Disordered" evidence="3">
    <location>
        <begin position="1"/>
        <end position="40"/>
    </location>
</feature>